<evidence type="ECO:0000256" key="6">
    <source>
        <dbReference type="ARBA" id="ARBA00022989"/>
    </source>
</evidence>
<evidence type="ECO:0000256" key="9">
    <source>
        <dbReference type="SAM" id="Phobius"/>
    </source>
</evidence>
<comment type="subcellular location">
    <subcellularLocation>
        <location evidence="1">Mitochondrion inner membrane</location>
        <topology evidence="1">Single-pass membrane protein</topology>
    </subcellularLocation>
</comment>
<dbReference type="InterPro" id="IPR037169">
    <property type="entry name" value="Cytochrome_c_oxidase_VIc_sf"/>
</dbReference>
<dbReference type="AlphaFoldDB" id="A0A8K0JX21"/>
<comment type="pathway">
    <text evidence="2">Energy metabolism; oxidative phosphorylation.</text>
</comment>
<keyword evidence="8 9" id="KW-0472">Membrane</keyword>
<dbReference type="Pfam" id="PF02937">
    <property type="entry name" value="COX6C"/>
    <property type="match status" value="1"/>
</dbReference>
<dbReference type="PANTHER" id="PTHR48416">
    <property type="entry name" value="CYTOCHROME C OXIDASE SUBUNIT 6C"/>
    <property type="match status" value="1"/>
</dbReference>
<feature type="non-terminal residue" evidence="10">
    <location>
        <position position="1"/>
    </location>
</feature>
<proteinExistence type="inferred from homology"/>
<comment type="caution">
    <text evidence="10">The sequence shown here is derived from an EMBL/GenBank/DDBJ whole genome shotgun (WGS) entry which is preliminary data.</text>
</comment>
<dbReference type="CDD" id="cd22901">
    <property type="entry name" value="CcO_VIc"/>
    <property type="match status" value="1"/>
</dbReference>
<keyword evidence="11" id="KW-1185">Reference proteome</keyword>
<reference evidence="10" key="1">
    <citation type="submission" date="2013-04" db="EMBL/GenBank/DDBJ databases">
        <authorList>
            <person name="Qu J."/>
            <person name="Murali S.C."/>
            <person name="Bandaranaike D."/>
            <person name="Bellair M."/>
            <person name="Blankenburg K."/>
            <person name="Chao H."/>
            <person name="Dinh H."/>
            <person name="Doddapaneni H."/>
            <person name="Downs B."/>
            <person name="Dugan-Rocha S."/>
            <person name="Elkadiri S."/>
            <person name="Gnanaolivu R.D."/>
            <person name="Hernandez B."/>
            <person name="Javaid M."/>
            <person name="Jayaseelan J.C."/>
            <person name="Lee S."/>
            <person name="Li M."/>
            <person name="Ming W."/>
            <person name="Munidasa M."/>
            <person name="Muniz J."/>
            <person name="Nguyen L."/>
            <person name="Ongeri F."/>
            <person name="Osuji N."/>
            <person name="Pu L.-L."/>
            <person name="Puazo M."/>
            <person name="Qu C."/>
            <person name="Quiroz J."/>
            <person name="Raj R."/>
            <person name="Weissenberger G."/>
            <person name="Xin Y."/>
            <person name="Zou X."/>
            <person name="Han Y."/>
            <person name="Richards S."/>
            <person name="Worley K."/>
            <person name="Muzny D."/>
            <person name="Gibbs R."/>
        </authorList>
    </citation>
    <scope>NUCLEOTIDE SEQUENCE</scope>
    <source>
        <strain evidence="10">Sampled in the wild</strain>
    </source>
</reference>
<keyword evidence="7" id="KW-0496">Mitochondrion</keyword>
<feature type="transmembrane region" description="Helical" evidence="9">
    <location>
        <begin position="31"/>
        <end position="49"/>
    </location>
</feature>
<dbReference type="Proteomes" id="UP000792457">
    <property type="component" value="Unassembled WGS sequence"/>
</dbReference>
<evidence type="ECO:0000256" key="8">
    <source>
        <dbReference type="ARBA" id="ARBA00023136"/>
    </source>
</evidence>
<evidence type="ECO:0000313" key="10">
    <source>
        <dbReference type="EMBL" id="KAG8224004.1"/>
    </source>
</evidence>
<reference evidence="10" key="2">
    <citation type="submission" date="2017-10" db="EMBL/GenBank/DDBJ databases">
        <title>Ladona fulva Genome sequencing and assembly.</title>
        <authorList>
            <person name="Murali S."/>
            <person name="Richards S."/>
            <person name="Bandaranaike D."/>
            <person name="Bellair M."/>
            <person name="Blankenburg K."/>
            <person name="Chao H."/>
            <person name="Dinh H."/>
            <person name="Doddapaneni H."/>
            <person name="Dugan-Rocha S."/>
            <person name="Elkadiri S."/>
            <person name="Gnanaolivu R."/>
            <person name="Hernandez B."/>
            <person name="Skinner E."/>
            <person name="Javaid M."/>
            <person name="Lee S."/>
            <person name="Li M."/>
            <person name="Ming W."/>
            <person name="Munidasa M."/>
            <person name="Muniz J."/>
            <person name="Nguyen L."/>
            <person name="Hughes D."/>
            <person name="Osuji N."/>
            <person name="Pu L.-L."/>
            <person name="Puazo M."/>
            <person name="Qu C."/>
            <person name="Quiroz J."/>
            <person name="Raj R."/>
            <person name="Weissenberger G."/>
            <person name="Xin Y."/>
            <person name="Zou X."/>
            <person name="Han Y."/>
            <person name="Worley K."/>
            <person name="Muzny D."/>
            <person name="Gibbs R."/>
        </authorList>
    </citation>
    <scope>NUCLEOTIDE SEQUENCE</scope>
    <source>
        <strain evidence="10">Sampled in the wild</strain>
    </source>
</reference>
<sequence length="95" mass="10850">MLQFKMASAGVTKLSKPQMRGLLNSQITRNLVGALVCSIGAGLAFKFLVGEPRKKRYIEFYKNYDAEKDFERMRKAGVFQSVTFMAIKEEIYKCI</sequence>
<evidence type="ECO:0000313" key="11">
    <source>
        <dbReference type="Proteomes" id="UP000792457"/>
    </source>
</evidence>
<keyword evidence="5" id="KW-0999">Mitochondrion inner membrane</keyword>
<dbReference type="GO" id="GO:0006119">
    <property type="term" value="P:oxidative phosphorylation"/>
    <property type="evidence" value="ECO:0007669"/>
    <property type="project" value="UniProtKB-UniPathway"/>
</dbReference>
<comment type="similarity">
    <text evidence="3">Belongs to the cytochrome c oxidase subunit 6c family.</text>
</comment>
<dbReference type="Gene3D" id="4.10.93.10">
    <property type="entry name" value="Mitochondrial cytochrome c oxidase subunit VIc/VIIs"/>
    <property type="match status" value="1"/>
</dbReference>
<dbReference type="InterPro" id="IPR034884">
    <property type="entry name" value="Cytochrome_c_oxidase_VIc/VIIs"/>
</dbReference>
<organism evidence="10 11">
    <name type="scientific">Ladona fulva</name>
    <name type="common">Scarce chaser dragonfly</name>
    <name type="synonym">Libellula fulva</name>
    <dbReference type="NCBI Taxonomy" id="123851"/>
    <lineage>
        <taxon>Eukaryota</taxon>
        <taxon>Metazoa</taxon>
        <taxon>Ecdysozoa</taxon>
        <taxon>Arthropoda</taxon>
        <taxon>Hexapoda</taxon>
        <taxon>Insecta</taxon>
        <taxon>Pterygota</taxon>
        <taxon>Palaeoptera</taxon>
        <taxon>Odonata</taxon>
        <taxon>Epiprocta</taxon>
        <taxon>Anisoptera</taxon>
        <taxon>Libelluloidea</taxon>
        <taxon>Libellulidae</taxon>
        <taxon>Ladona</taxon>
    </lineage>
</organism>
<protein>
    <recommendedName>
        <fullName evidence="12">Mitochondrial cytochrome c oxidase subunit VIc/VIIs domain-containing protein</fullName>
    </recommendedName>
</protein>
<name>A0A8K0JX21_LADFU</name>
<evidence type="ECO:0000256" key="5">
    <source>
        <dbReference type="ARBA" id="ARBA00022792"/>
    </source>
</evidence>
<evidence type="ECO:0000256" key="3">
    <source>
        <dbReference type="ARBA" id="ARBA00007204"/>
    </source>
</evidence>
<evidence type="ECO:0000256" key="1">
    <source>
        <dbReference type="ARBA" id="ARBA00004434"/>
    </source>
</evidence>
<dbReference type="GO" id="GO:0005743">
    <property type="term" value="C:mitochondrial inner membrane"/>
    <property type="evidence" value="ECO:0007669"/>
    <property type="project" value="UniProtKB-SubCell"/>
</dbReference>
<dbReference type="UniPathway" id="UPA00705"/>
<evidence type="ECO:0000256" key="7">
    <source>
        <dbReference type="ARBA" id="ARBA00023128"/>
    </source>
</evidence>
<keyword evidence="6 9" id="KW-1133">Transmembrane helix</keyword>
<evidence type="ECO:0008006" key="12">
    <source>
        <dbReference type="Google" id="ProtNLM"/>
    </source>
</evidence>
<dbReference type="EMBL" id="KZ308182">
    <property type="protein sequence ID" value="KAG8224004.1"/>
    <property type="molecule type" value="Genomic_DNA"/>
</dbReference>
<dbReference type="InterPro" id="IPR051389">
    <property type="entry name" value="Cytochrome_c_oxidase_VIc"/>
</dbReference>
<keyword evidence="4 9" id="KW-0812">Transmembrane</keyword>
<evidence type="ECO:0000256" key="2">
    <source>
        <dbReference type="ARBA" id="ARBA00004673"/>
    </source>
</evidence>
<dbReference type="SUPFAM" id="SSF81415">
    <property type="entry name" value="Mitochondrial cytochrome c oxidase subunit VIc"/>
    <property type="match status" value="1"/>
</dbReference>
<accession>A0A8K0JX21</accession>
<dbReference type="PANTHER" id="PTHR48416:SF1">
    <property type="entry name" value="CYTOCHROME C OXIDASE SUBUNIT 6C"/>
    <property type="match status" value="1"/>
</dbReference>
<gene>
    <name evidence="10" type="ORF">J437_LFUL001081</name>
</gene>
<dbReference type="OrthoDB" id="10051322at2759"/>
<evidence type="ECO:0000256" key="4">
    <source>
        <dbReference type="ARBA" id="ARBA00022692"/>
    </source>
</evidence>